<name>A0ACB0J5I7_TRIPR</name>
<dbReference type="EMBL" id="CASHSV030000024">
    <property type="protein sequence ID" value="CAJ2640278.1"/>
    <property type="molecule type" value="Genomic_DNA"/>
</dbReference>
<gene>
    <name evidence="1" type="ORF">MILVUS5_LOCUS10157</name>
</gene>
<evidence type="ECO:0000313" key="2">
    <source>
        <dbReference type="Proteomes" id="UP001177021"/>
    </source>
</evidence>
<dbReference type="Proteomes" id="UP001177021">
    <property type="component" value="Unassembled WGS sequence"/>
</dbReference>
<evidence type="ECO:0000313" key="1">
    <source>
        <dbReference type="EMBL" id="CAJ2640278.1"/>
    </source>
</evidence>
<reference evidence="1" key="1">
    <citation type="submission" date="2023-10" db="EMBL/GenBank/DDBJ databases">
        <authorList>
            <person name="Rodriguez Cubillos JULIANA M."/>
            <person name="De Vega J."/>
        </authorList>
    </citation>
    <scope>NUCLEOTIDE SEQUENCE</scope>
</reference>
<sequence>MKNSRKKKKQKPPKKVEQNNKESKGVIQKDEQDTTKKLILQSLVEAFSLTSMEEAVIAYDIAKGDPHNASEILRRGLVENIDDPFSSSSSSSYFESSSCSNSGSGGGGSSSSGLDLASTSGSSDGFVDQICGNDVGGFKGVKQKKKIVAATGTVSTILGNEYVRRNTGRKKRFGNEVVDKEEAEQFLYSMLGNDSDLNLGVVRDVLCQCGYDVEKALDVLLDLAANERSSNDRNSDFGVDNNMDGTGFLVDYDRNDRLIDRRSDSTSLSSEGDFPDNIWGLGSYGRNYAEVLTSSKANPHISPGCTKSELPQKVLDSLFNIPKSSVHDKGTMDWRNIAKKMQSLGPGFGGCPNVAETQQSAYTKGEEYHAFREGARQEWDSVKCYFQKAATAYTKGDRGYAAYLSDQGKEKTKIAQKADTKASHDIFVARNKDIENVITIDLHGQHVKPAMRMLKLHLLFGSYVPSVQMIRVITGCGSHGFGKSKLKQSVTKLLDEESIEWKEENRGTVLIKLDGLREFSFLDTDSDPDGD</sequence>
<keyword evidence="2" id="KW-1185">Reference proteome</keyword>
<accession>A0ACB0J5I7</accession>
<protein>
    <submittedName>
        <fullName evidence="1">Uncharacterized protein</fullName>
    </submittedName>
</protein>
<comment type="caution">
    <text evidence="1">The sequence shown here is derived from an EMBL/GenBank/DDBJ whole genome shotgun (WGS) entry which is preliminary data.</text>
</comment>
<organism evidence="1 2">
    <name type="scientific">Trifolium pratense</name>
    <name type="common">Red clover</name>
    <dbReference type="NCBI Taxonomy" id="57577"/>
    <lineage>
        <taxon>Eukaryota</taxon>
        <taxon>Viridiplantae</taxon>
        <taxon>Streptophyta</taxon>
        <taxon>Embryophyta</taxon>
        <taxon>Tracheophyta</taxon>
        <taxon>Spermatophyta</taxon>
        <taxon>Magnoliopsida</taxon>
        <taxon>eudicotyledons</taxon>
        <taxon>Gunneridae</taxon>
        <taxon>Pentapetalae</taxon>
        <taxon>rosids</taxon>
        <taxon>fabids</taxon>
        <taxon>Fabales</taxon>
        <taxon>Fabaceae</taxon>
        <taxon>Papilionoideae</taxon>
        <taxon>50 kb inversion clade</taxon>
        <taxon>NPAAA clade</taxon>
        <taxon>Hologalegina</taxon>
        <taxon>IRL clade</taxon>
        <taxon>Trifolieae</taxon>
        <taxon>Trifolium</taxon>
    </lineage>
</organism>
<proteinExistence type="predicted"/>